<evidence type="ECO:0008006" key="3">
    <source>
        <dbReference type="Google" id="ProtNLM"/>
    </source>
</evidence>
<dbReference type="AlphaFoldDB" id="A0A3M4XWJ0"/>
<evidence type="ECO:0000313" key="2">
    <source>
        <dbReference type="Proteomes" id="UP000268004"/>
    </source>
</evidence>
<dbReference type="EMBL" id="RBSD01000206">
    <property type="protein sequence ID" value="RMR79912.1"/>
    <property type="molecule type" value="Genomic_DNA"/>
</dbReference>
<evidence type="ECO:0000313" key="1">
    <source>
        <dbReference type="EMBL" id="RMR79912.1"/>
    </source>
</evidence>
<sequence length="576" mass="65062">MKLVFREYLASLRERRELDVVLPDLLSELDFNVISRPSVGTRQYGVDVAAVGSELDPQTGISEEKLFLFSIKQGDLTRNDWDGTTQALRGSINEITDFYIPVRIAEQYKHMKVVICLCFGGEIHEAIQDIVTQYIKIKTNERVSFQIWNGDLLAGKLTQGVLQQQLVDERLRSSFQKSVAMIDEPDIAYQHFCNLAKGLLGGEDLKPQSRLTSVRQVYICLWVLFVWARAAGNLEAPYRASERVILLAWEHIKVHIDAKQQKKISDDMGCTFAALVDLHFQIWDEFLGKKVLPYVHVRHGISAAVNTSTSVDISLKLFETLGRIAQRGLWLLWQISGNDTVPQRCLKTEAGDPSKFDEASKLASQISHLISNNRSLLSPIADEQSIDIGVALTFLSMMEKWQPFAVDYCDHLLENYRFTYWTHGGYPTIDASYRNLISHPRESTETYRKGQTKGSTLIPLLMVWATSRGETKRTREFAAFAKESLKHCTMQAWLPGGNSEEKLYRGISGHGLALTDIPVTADGAAAIKMLNSEVSRDGHLMTLSAVKHGHWPILVMACRHYRLPLPPHLWLPLLTP</sequence>
<dbReference type="Proteomes" id="UP000268004">
    <property type="component" value="Unassembled WGS sequence"/>
</dbReference>
<organism evidence="1 2">
    <name type="scientific">Pseudomonas coronafaciens pv. striafaciens</name>
    <dbReference type="NCBI Taxonomy" id="235276"/>
    <lineage>
        <taxon>Bacteria</taxon>
        <taxon>Pseudomonadati</taxon>
        <taxon>Pseudomonadota</taxon>
        <taxon>Gammaproteobacteria</taxon>
        <taxon>Pseudomonadales</taxon>
        <taxon>Pseudomonadaceae</taxon>
        <taxon>Pseudomonas</taxon>
        <taxon>Pseudomonas coronafaciens</taxon>
    </lineage>
</organism>
<accession>A0A3M4XWJ0</accession>
<proteinExistence type="predicted"/>
<protein>
    <recommendedName>
        <fullName evidence="3">Chemotaxis protein</fullName>
    </recommendedName>
</protein>
<name>A0A3M4XWJ0_9PSED</name>
<reference evidence="1 2" key="1">
    <citation type="submission" date="2018-08" db="EMBL/GenBank/DDBJ databases">
        <title>Recombination of ecologically and evolutionarily significant loci maintains genetic cohesion in the Pseudomonas syringae species complex.</title>
        <authorList>
            <person name="Dillon M."/>
            <person name="Thakur S."/>
            <person name="Almeida R.N.D."/>
            <person name="Weir B.S."/>
            <person name="Guttman D.S."/>
        </authorList>
    </citation>
    <scope>NUCLEOTIDE SEQUENCE [LARGE SCALE GENOMIC DNA]</scope>
    <source>
        <strain evidence="1 2">ICMP 4996</strain>
    </source>
</reference>
<dbReference type="RefSeq" id="WP_046266431.1">
    <property type="nucleotide sequence ID" value="NZ_RBSD01000206.1"/>
</dbReference>
<gene>
    <name evidence="1" type="ORF">ALP78_200093</name>
</gene>
<comment type="caution">
    <text evidence="1">The sequence shown here is derived from an EMBL/GenBank/DDBJ whole genome shotgun (WGS) entry which is preliminary data.</text>
</comment>